<organism evidence="3 4">
    <name type="scientific">Candidatus Portnoybacteria bacterium CG10_big_fil_rev_8_21_14_0_10_36_7</name>
    <dbReference type="NCBI Taxonomy" id="1974812"/>
    <lineage>
        <taxon>Bacteria</taxon>
        <taxon>Candidatus Portnoyibacteriota</taxon>
    </lineage>
</organism>
<keyword evidence="2" id="KW-0687">Ribonucleoprotein</keyword>
<dbReference type="Proteomes" id="UP000231450">
    <property type="component" value="Unassembled WGS sequence"/>
</dbReference>
<dbReference type="EMBL" id="PFDW01000051">
    <property type="protein sequence ID" value="PJE58119.1"/>
    <property type="molecule type" value="Genomic_DNA"/>
</dbReference>
<accession>A0A2M8KDY1</accession>
<evidence type="ECO:0008006" key="5">
    <source>
        <dbReference type="Google" id="ProtNLM"/>
    </source>
</evidence>
<dbReference type="GO" id="GO:0005840">
    <property type="term" value="C:ribosome"/>
    <property type="evidence" value="ECO:0007669"/>
    <property type="project" value="UniProtKB-KW"/>
</dbReference>
<comment type="caution">
    <text evidence="3">The sequence shown here is derived from an EMBL/GenBank/DDBJ whole genome shotgun (WGS) entry which is preliminary data.</text>
</comment>
<gene>
    <name evidence="3" type="ORF">COU81_02335</name>
</gene>
<name>A0A2M8KDY1_9BACT</name>
<dbReference type="SUPFAM" id="SSF143800">
    <property type="entry name" value="L28p-like"/>
    <property type="match status" value="1"/>
</dbReference>
<protein>
    <recommendedName>
        <fullName evidence="5">50S ribosomal protein L28</fullName>
    </recommendedName>
</protein>
<keyword evidence="1" id="KW-0689">Ribosomal protein</keyword>
<evidence type="ECO:0000313" key="3">
    <source>
        <dbReference type="EMBL" id="PJE58119.1"/>
    </source>
</evidence>
<proteinExistence type="predicted"/>
<dbReference type="InterPro" id="IPR034704">
    <property type="entry name" value="Ribosomal_bL28/bL31-like_sf"/>
</dbReference>
<evidence type="ECO:0000256" key="1">
    <source>
        <dbReference type="ARBA" id="ARBA00022980"/>
    </source>
</evidence>
<dbReference type="Gene3D" id="2.30.170.40">
    <property type="entry name" value="Ribosomal protein L28/L24"/>
    <property type="match status" value="1"/>
</dbReference>
<reference evidence="4" key="1">
    <citation type="submission" date="2017-09" db="EMBL/GenBank/DDBJ databases">
        <title>Depth-based differentiation of microbial function through sediment-hosted aquifers and enrichment of novel symbionts in the deep terrestrial subsurface.</title>
        <authorList>
            <person name="Probst A.J."/>
            <person name="Ladd B."/>
            <person name="Jarett J.K."/>
            <person name="Geller-Mcgrath D.E."/>
            <person name="Sieber C.M.K."/>
            <person name="Emerson J.B."/>
            <person name="Anantharaman K."/>
            <person name="Thomas B.C."/>
            <person name="Malmstrom R."/>
            <person name="Stieglmeier M."/>
            <person name="Klingl A."/>
            <person name="Woyke T."/>
            <person name="Ryan C.M."/>
            <person name="Banfield J.F."/>
        </authorList>
    </citation>
    <scope>NUCLEOTIDE SEQUENCE [LARGE SCALE GENOMIC DNA]</scope>
</reference>
<dbReference type="GO" id="GO:0003735">
    <property type="term" value="F:structural constituent of ribosome"/>
    <property type="evidence" value="ECO:0007669"/>
    <property type="project" value="InterPro"/>
</dbReference>
<dbReference type="GO" id="GO:1990904">
    <property type="term" value="C:ribonucleoprotein complex"/>
    <property type="evidence" value="ECO:0007669"/>
    <property type="project" value="UniProtKB-KW"/>
</dbReference>
<sequence>MLILYPILQNYFLYAKLTITYMSKICTICDKHSTMVTRIVLLRGKYNPTTKRRKYPNIQWVTLPSGKRVKACTKCIKRMSLKKK</sequence>
<evidence type="ECO:0000313" key="4">
    <source>
        <dbReference type="Proteomes" id="UP000231450"/>
    </source>
</evidence>
<dbReference type="AlphaFoldDB" id="A0A2M8KDY1"/>
<dbReference type="InterPro" id="IPR037147">
    <property type="entry name" value="Ribosomal_bL28_sf"/>
</dbReference>
<evidence type="ECO:0000256" key="2">
    <source>
        <dbReference type="ARBA" id="ARBA00023274"/>
    </source>
</evidence>